<name>A0ABT2VNG4_9ALTE</name>
<feature type="transmembrane region" description="Helical" evidence="6">
    <location>
        <begin position="34"/>
        <end position="55"/>
    </location>
</feature>
<dbReference type="Proteomes" id="UP001209257">
    <property type="component" value="Unassembled WGS sequence"/>
</dbReference>
<dbReference type="EMBL" id="JAOTJC010000008">
    <property type="protein sequence ID" value="MCU7554838.1"/>
    <property type="molecule type" value="Genomic_DNA"/>
</dbReference>
<keyword evidence="8" id="KW-1185">Reference proteome</keyword>
<evidence type="ECO:0000256" key="1">
    <source>
        <dbReference type="ARBA" id="ARBA00004651"/>
    </source>
</evidence>
<dbReference type="RefSeq" id="WP_262993911.1">
    <property type="nucleotide sequence ID" value="NZ_JAOTJC010000008.1"/>
</dbReference>
<keyword evidence="2" id="KW-1003">Cell membrane</keyword>
<evidence type="ECO:0000313" key="7">
    <source>
        <dbReference type="EMBL" id="MCU7554838.1"/>
    </source>
</evidence>
<dbReference type="Pfam" id="PF03788">
    <property type="entry name" value="LrgA"/>
    <property type="match status" value="1"/>
</dbReference>
<dbReference type="InterPro" id="IPR005538">
    <property type="entry name" value="LrgA/CidA"/>
</dbReference>
<dbReference type="PANTHER" id="PTHR33931">
    <property type="entry name" value="HOLIN-LIKE PROTEIN CIDA-RELATED"/>
    <property type="match status" value="1"/>
</dbReference>
<evidence type="ECO:0000256" key="4">
    <source>
        <dbReference type="ARBA" id="ARBA00022989"/>
    </source>
</evidence>
<feature type="transmembrane region" description="Helical" evidence="6">
    <location>
        <begin position="87"/>
        <end position="110"/>
    </location>
</feature>
<organism evidence="7 8">
    <name type="scientific">Alteromonas salexigens</name>
    <dbReference type="NCBI Taxonomy" id="2982530"/>
    <lineage>
        <taxon>Bacteria</taxon>
        <taxon>Pseudomonadati</taxon>
        <taxon>Pseudomonadota</taxon>
        <taxon>Gammaproteobacteria</taxon>
        <taxon>Alteromonadales</taxon>
        <taxon>Alteromonadaceae</taxon>
        <taxon>Alteromonas/Salinimonas group</taxon>
        <taxon>Alteromonas</taxon>
    </lineage>
</organism>
<evidence type="ECO:0000256" key="2">
    <source>
        <dbReference type="ARBA" id="ARBA00022475"/>
    </source>
</evidence>
<dbReference type="PANTHER" id="PTHR33931:SF2">
    <property type="entry name" value="HOLIN-LIKE PROTEIN CIDA"/>
    <property type="match status" value="1"/>
</dbReference>
<reference evidence="8" key="1">
    <citation type="submission" date="2023-07" db="EMBL/GenBank/DDBJ databases">
        <title>Study on multiphase classification of strain Alteromonas salexigens isolated from the Yellow Sea.</title>
        <authorList>
            <person name="Sun L."/>
        </authorList>
    </citation>
    <scope>NUCLEOTIDE SEQUENCE [LARGE SCALE GENOMIC DNA]</scope>
    <source>
        <strain evidence="8">ASW11-19</strain>
    </source>
</reference>
<evidence type="ECO:0000256" key="3">
    <source>
        <dbReference type="ARBA" id="ARBA00022692"/>
    </source>
</evidence>
<evidence type="ECO:0000256" key="5">
    <source>
        <dbReference type="ARBA" id="ARBA00023136"/>
    </source>
</evidence>
<evidence type="ECO:0000256" key="6">
    <source>
        <dbReference type="SAM" id="Phobius"/>
    </source>
</evidence>
<feature type="transmembrane region" description="Helical" evidence="6">
    <location>
        <begin position="62"/>
        <end position="81"/>
    </location>
</feature>
<keyword evidence="3 6" id="KW-0812">Transmembrane</keyword>
<keyword evidence="4 6" id="KW-1133">Transmembrane helix</keyword>
<gene>
    <name evidence="7" type="ORF">OCL06_09530</name>
</gene>
<protein>
    <submittedName>
        <fullName evidence="7">CidA/LrgA family protein</fullName>
    </submittedName>
</protein>
<evidence type="ECO:0000313" key="8">
    <source>
        <dbReference type="Proteomes" id="UP001209257"/>
    </source>
</evidence>
<accession>A0ABT2VNG4</accession>
<proteinExistence type="predicted"/>
<comment type="caution">
    <text evidence="7">The sequence shown here is derived from an EMBL/GenBank/DDBJ whole genome shotgun (WGS) entry which is preliminary data.</text>
</comment>
<feature type="transmembrane region" description="Helical" evidence="6">
    <location>
        <begin position="7"/>
        <end position="28"/>
    </location>
</feature>
<comment type="subcellular location">
    <subcellularLocation>
        <location evidence="1">Cell membrane</location>
        <topology evidence="1">Multi-pass membrane protein</topology>
    </subcellularLocation>
</comment>
<sequence>MTVLIRHLLGWTGLLLCYFAGKVLVLMWELPLPAALTGLLLMLLMLFVRGGAVSVATAGAPLLRHMSVLFVPAVLGVGVYWQSIYLHGWALAAAIVGTTVVALGLTGLVAQRVLQRRLVQTE</sequence>
<keyword evidence="5 6" id="KW-0472">Membrane</keyword>